<evidence type="ECO:0000313" key="2">
    <source>
        <dbReference type="EMBL" id="CAF1282284.1"/>
    </source>
</evidence>
<evidence type="ECO:0000313" key="3">
    <source>
        <dbReference type="Proteomes" id="UP000663864"/>
    </source>
</evidence>
<gene>
    <name evidence="2" type="ORF">ZHD862_LOCUS26998</name>
</gene>
<name>A0A815CDT1_9BILA</name>
<proteinExistence type="predicted"/>
<feature type="compositionally biased region" description="Pro residues" evidence="1">
    <location>
        <begin position="7"/>
        <end position="33"/>
    </location>
</feature>
<dbReference type="AlphaFoldDB" id="A0A815CDT1"/>
<evidence type="ECO:0000256" key="1">
    <source>
        <dbReference type="SAM" id="MobiDB-lite"/>
    </source>
</evidence>
<organism evidence="2 3">
    <name type="scientific">Rotaria sordida</name>
    <dbReference type="NCBI Taxonomy" id="392033"/>
    <lineage>
        <taxon>Eukaryota</taxon>
        <taxon>Metazoa</taxon>
        <taxon>Spiralia</taxon>
        <taxon>Gnathifera</taxon>
        <taxon>Rotifera</taxon>
        <taxon>Eurotatoria</taxon>
        <taxon>Bdelloidea</taxon>
        <taxon>Philodinida</taxon>
        <taxon>Philodinidae</taxon>
        <taxon>Rotaria</taxon>
    </lineage>
</organism>
<accession>A0A815CDT1</accession>
<sequence>MTFLVSQPPPIPPPPPSPPPPPRRPSSQSPLPPIVIPQLDLTIFDRIVHDTDFAHIIYEEITVKHDFVFAFVLSASTV</sequence>
<protein>
    <submittedName>
        <fullName evidence="2">Uncharacterized protein</fullName>
    </submittedName>
</protein>
<dbReference type="EMBL" id="CAJNOT010002081">
    <property type="protein sequence ID" value="CAF1282284.1"/>
    <property type="molecule type" value="Genomic_DNA"/>
</dbReference>
<reference evidence="2" key="1">
    <citation type="submission" date="2021-02" db="EMBL/GenBank/DDBJ databases">
        <authorList>
            <person name="Nowell W R."/>
        </authorList>
    </citation>
    <scope>NUCLEOTIDE SEQUENCE</scope>
</reference>
<comment type="caution">
    <text evidence="2">The sequence shown here is derived from an EMBL/GenBank/DDBJ whole genome shotgun (WGS) entry which is preliminary data.</text>
</comment>
<dbReference type="Proteomes" id="UP000663864">
    <property type="component" value="Unassembled WGS sequence"/>
</dbReference>
<feature type="region of interest" description="Disordered" evidence="1">
    <location>
        <begin position="1"/>
        <end position="33"/>
    </location>
</feature>